<protein>
    <submittedName>
        <fullName evidence="2">RNA-directed DNA polymerase, eukaryota, reverse transcriptase zinc-binding domain protein</fullName>
    </submittedName>
</protein>
<evidence type="ECO:0000313" key="2">
    <source>
        <dbReference type="EMBL" id="GFB16565.1"/>
    </source>
</evidence>
<proteinExistence type="predicted"/>
<dbReference type="EMBL" id="BKCJ010566286">
    <property type="protein sequence ID" value="GFB16565.1"/>
    <property type="molecule type" value="Genomic_DNA"/>
</dbReference>
<dbReference type="InterPro" id="IPR052343">
    <property type="entry name" value="Retrotransposon-Effector_Assoc"/>
</dbReference>
<dbReference type="PANTHER" id="PTHR46890:SF50">
    <property type="entry name" value="RNA-DIRECTED DNA POLYMERASE, EUKARYOTA, REVERSE TRANSCRIPTASE ZINC-BINDING DOMAIN PROTEIN-RELATED"/>
    <property type="match status" value="1"/>
</dbReference>
<reference evidence="2" key="1">
    <citation type="journal article" date="2019" name="Sci. Rep.">
        <title>Draft genome of Tanacetum cinerariifolium, the natural source of mosquito coil.</title>
        <authorList>
            <person name="Yamashiro T."/>
            <person name="Shiraishi A."/>
            <person name="Satake H."/>
            <person name="Nakayama K."/>
        </authorList>
    </citation>
    <scope>NUCLEOTIDE SEQUENCE</scope>
</reference>
<organism evidence="2">
    <name type="scientific">Tanacetum cinerariifolium</name>
    <name type="common">Dalmatian daisy</name>
    <name type="synonym">Chrysanthemum cinerariifolium</name>
    <dbReference type="NCBI Taxonomy" id="118510"/>
    <lineage>
        <taxon>Eukaryota</taxon>
        <taxon>Viridiplantae</taxon>
        <taxon>Streptophyta</taxon>
        <taxon>Embryophyta</taxon>
        <taxon>Tracheophyta</taxon>
        <taxon>Spermatophyta</taxon>
        <taxon>Magnoliopsida</taxon>
        <taxon>eudicotyledons</taxon>
        <taxon>Gunneridae</taxon>
        <taxon>Pentapetalae</taxon>
        <taxon>asterids</taxon>
        <taxon>campanulids</taxon>
        <taxon>Asterales</taxon>
        <taxon>Asteraceae</taxon>
        <taxon>Asteroideae</taxon>
        <taxon>Anthemideae</taxon>
        <taxon>Anthemidinae</taxon>
        <taxon>Tanacetum</taxon>
    </lineage>
</organism>
<evidence type="ECO:0000259" key="1">
    <source>
        <dbReference type="Pfam" id="PF00078"/>
    </source>
</evidence>
<feature type="non-terminal residue" evidence="2">
    <location>
        <position position="1"/>
    </location>
</feature>
<feature type="domain" description="Reverse transcriptase" evidence="1">
    <location>
        <begin position="125"/>
        <end position="225"/>
    </location>
</feature>
<keyword evidence="2" id="KW-0548">Nucleotidyltransferase</keyword>
<name>A0A699L1K8_TANCI</name>
<comment type="caution">
    <text evidence="2">The sequence shown here is derived from an EMBL/GenBank/DDBJ whole genome shotgun (WGS) entry which is preliminary data.</text>
</comment>
<sequence length="230" mass="26616">KEANKRSNDKKINIQQNLSEVDKLIDQGESNDEILIKIITLLNYLQELNDRNAMEISQKAKIRWAVWDCGTNKSPGPDGFSFEFYRKYWTTIDDDVFQAVRDSFVNGHFLRGCNSSFIALIPKIQDAKFVKDFRSISLIGSVYKIIAKISANRLCVVLPYLISDVQSAFVANHQILDGPFILNELLSWCKFKKLNEMIFKVEFEKVFDSVKWDYLDETLKAFGFGLEWCN</sequence>
<gene>
    <name evidence="2" type="ORF">Tci_688536</name>
</gene>
<dbReference type="PANTHER" id="PTHR46890">
    <property type="entry name" value="NON-LTR RETROLELEMENT REVERSE TRANSCRIPTASE-LIKE PROTEIN-RELATED"/>
    <property type="match status" value="1"/>
</dbReference>
<keyword evidence="2" id="KW-0808">Transferase</keyword>
<dbReference type="InterPro" id="IPR000477">
    <property type="entry name" value="RT_dom"/>
</dbReference>
<accession>A0A699L1K8</accession>
<keyword evidence="2" id="KW-0695">RNA-directed DNA polymerase</keyword>
<dbReference type="Pfam" id="PF00078">
    <property type="entry name" value="RVT_1"/>
    <property type="match status" value="1"/>
</dbReference>
<dbReference type="AlphaFoldDB" id="A0A699L1K8"/>
<dbReference type="GO" id="GO:0003964">
    <property type="term" value="F:RNA-directed DNA polymerase activity"/>
    <property type="evidence" value="ECO:0007669"/>
    <property type="project" value="UniProtKB-KW"/>
</dbReference>